<keyword evidence="3" id="KW-1185">Reference proteome</keyword>
<sequence length="111" mass="12243">MRKISLVLVAATMFAAVNVSANSNAEPVNPTKNLSTQIHQLLESNSFDVEEDLTAKVQFTINKDGEIVVLSVDTVNDSLEGFVKGRLNYKKVDDIDFKEGRTYTVPVRIAV</sequence>
<evidence type="ECO:0000313" key="3">
    <source>
        <dbReference type="Proteomes" id="UP001250662"/>
    </source>
</evidence>
<evidence type="ECO:0000256" key="1">
    <source>
        <dbReference type="SAM" id="SignalP"/>
    </source>
</evidence>
<protein>
    <submittedName>
        <fullName evidence="2">Uncharacterized protein</fullName>
    </submittedName>
</protein>
<organism evidence="2 3">
    <name type="scientific">Croceitalea vernalis</name>
    <dbReference type="NCBI Taxonomy" id="3075599"/>
    <lineage>
        <taxon>Bacteria</taxon>
        <taxon>Pseudomonadati</taxon>
        <taxon>Bacteroidota</taxon>
        <taxon>Flavobacteriia</taxon>
        <taxon>Flavobacteriales</taxon>
        <taxon>Flavobacteriaceae</taxon>
        <taxon>Croceitalea</taxon>
    </lineage>
</organism>
<dbReference type="EMBL" id="JAVRHU010000003">
    <property type="protein sequence ID" value="MDT0622148.1"/>
    <property type="molecule type" value="Genomic_DNA"/>
</dbReference>
<accession>A0ABU3BJ16</accession>
<evidence type="ECO:0000313" key="2">
    <source>
        <dbReference type="EMBL" id="MDT0622148.1"/>
    </source>
</evidence>
<reference evidence="2 3" key="1">
    <citation type="submission" date="2023-09" db="EMBL/GenBank/DDBJ databases">
        <authorList>
            <person name="Rey-Velasco X."/>
        </authorList>
    </citation>
    <scope>NUCLEOTIDE SEQUENCE [LARGE SCALE GENOMIC DNA]</scope>
    <source>
        <strain evidence="2 3">P007</strain>
    </source>
</reference>
<dbReference type="Proteomes" id="UP001250662">
    <property type="component" value="Unassembled WGS sequence"/>
</dbReference>
<gene>
    <name evidence="2" type="ORF">RM520_10965</name>
</gene>
<proteinExistence type="predicted"/>
<comment type="caution">
    <text evidence="2">The sequence shown here is derived from an EMBL/GenBank/DDBJ whole genome shotgun (WGS) entry which is preliminary data.</text>
</comment>
<feature type="chain" id="PRO_5046707531" evidence="1">
    <location>
        <begin position="22"/>
        <end position="111"/>
    </location>
</feature>
<feature type="signal peptide" evidence="1">
    <location>
        <begin position="1"/>
        <end position="21"/>
    </location>
</feature>
<name>A0ABU3BJ16_9FLAO</name>
<dbReference type="RefSeq" id="WP_311388044.1">
    <property type="nucleotide sequence ID" value="NZ_JAVRHU010000003.1"/>
</dbReference>
<keyword evidence="1" id="KW-0732">Signal</keyword>